<dbReference type="Proteomes" id="UP000179807">
    <property type="component" value="Unassembled WGS sequence"/>
</dbReference>
<evidence type="ECO:0000313" key="3">
    <source>
        <dbReference type="Proteomes" id="UP000179807"/>
    </source>
</evidence>
<gene>
    <name evidence="2" type="ORF">TRFO_35440</name>
</gene>
<dbReference type="VEuPathDB" id="TrichDB:TRFO_35440"/>
<evidence type="ECO:0000256" key="1">
    <source>
        <dbReference type="SAM" id="Coils"/>
    </source>
</evidence>
<dbReference type="GeneID" id="94844960"/>
<keyword evidence="3" id="KW-1185">Reference proteome</keyword>
<protein>
    <submittedName>
        <fullName evidence="2">Uncharacterized protein</fullName>
    </submittedName>
</protein>
<dbReference type="RefSeq" id="XP_068351343.1">
    <property type="nucleotide sequence ID" value="XM_068510256.1"/>
</dbReference>
<sequence length="296" mass="35233">MYVKGQMEVEKIFNPRTIECHSRNRPPDVEVAEFKARQVWEDWDDFPPYQKSDFPQKFQSNLTSLNDNLTKYKPQSDNYIEITKQLYNNEVKKTREEIEEMRKHFKFGDETQDIDYRARKYGGDNSFEYFNQNQSRPTKSAIQSFYQIKNFNGSQSSAEKYPNINDSINNSIMNQKNPYTNINYTGDIRDNNYSHYNFSENDPFMNNSFEKGRFGFDSKSSNYKPPEKKSEEYDYDITAAATLEAQLLRKQNEEIRKRLQFLTAKLESTKKENFELLSQIEKSEIERHKMKAQLHS</sequence>
<keyword evidence="1" id="KW-0175">Coiled coil</keyword>
<name>A0A1J4JG91_9EUKA</name>
<reference evidence="2" key="1">
    <citation type="submission" date="2016-10" db="EMBL/GenBank/DDBJ databases">
        <authorList>
            <person name="Benchimol M."/>
            <person name="Almeida L.G."/>
            <person name="Vasconcelos A.T."/>
            <person name="Perreira-Neves A."/>
            <person name="Rosa I.A."/>
            <person name="Tasca T."/>
            <person name="Bogo M.R."/>
            <person name="de Souza W."/>
        </authorList>
    </citation>
    <scope>NUCLEOTIDE SEQUENCE [LARGE SCALE GENOMIC DNA]</scope>
    <source>
        <strain evidence="2">K</strain>
    </source>
</reference>
<organism evidence="2 3">
    <name type="scientific">Tritrichomonas foetus</name>
    <dbReference type="NCBI Taxonomy" id="1144522"/>
    <lineage>
        <taxon>Eukaryota</taxon>
        <taxon>Metamonada</taxon>
        <taxon>Parabasalia</taxon>
        <taxon>Tritrichomonadida</taxon>
        <taxon>Tritrichomonadidae</taxon>
        <taxon>Tritrichomonas</taxon>
    </lineage>
</organism>
<feature type="coiled-coil region" evidence="1">
    <location>
        <begin position="245"/>
        <end position="286"/>
    </location>
</feature>
<dbReference type="EMBL" id="MLAK01001070">
    <property type="protein sequence ID" value="OHS98206.1"/>
    <property type="molecule type" value="Genomic_DNA"/>
</dbReference>
<dbReference type="AlphaFoldDB" id="A0A1J4JG91"/>
<accession>A0A1J4JG91</accession>
<evidence type="ECO:0000313" key="2">
    <source>
        <dbReference type="EMBL" id="OHS98206.1"/>
    </source>
</evidence>
<comment type="caution">
    <text evidence="2">The sequence shown here is derived from an EMBL/GenBank/DDBJ whole genome shotgun (WGS) entry which is preliminary data.</text>
</comment>
<proteinExistence type="predicted"/>